<accession>A0A1F5L808</accession>
<feature type="domain" description="DUF6536" evidence="3">
    <location>
        <begin position="97"/>
        <end position="250"/>
    </location>
</feature>
<feature type="transmembrane region" description="Helical" evidence="2">
    <location>
        <begin position="575"/>
        <end position="597"/>
    </location>
</feature>
<evidence type="ECO:0000256" key="1">
    <source>
        <dbReference type="SAM" id="MobiDB-lite"/>
    </source>
</evidence>
<dbReference type="GeneID" id="34580063"/>
<proteinExistence type="predicted"/>
<name>A0A1F5L808_PENAI</name>
<keyword evidence="2" id="KW-0472">Membrane</keyword>
<dbReference type="OrthoDB" id="5429634at2759"/>
<comment type="caution">
    <text evidence="4">The sequence shown here is derived from an EMBL/GenBank/DDBJ whole genome shotgun (WGS) entry which is preliminary data.</text>
</comment>
<dbReference type="Proteomes" id="UP000177622">
    <property type="component" value="Unassembled WGS sequence"/>
</dbReference>
<dbReference type="InterPro" id="IPR046623">
    <property type="entry name" value="DUF6536"/>
</dbReference>
<dbReference type="Pfam" id="PF20163">
    <property type="entry name" value="DUF6536"/>
    <property type="match status" value="1"/>
</dbReference>
<dbReference type="EMBL" id="LXJU01000022">
    <property type="protein sequence ID" value="OGE49353.1"/>
    <property type="molecule type" value="Genomic_DNA"/>
</dbReference>
<keyword evidence="2" id="KW-1133">Transmembrane helix</keyword>
<dbReference type="PANTHER" id="PTHR35395">
    <property type="entry name" value="DUF6536 DOMAIN-CONTAINING PROTEIN"/>
    <property type="match status" value="1"/>
</dbReference>
<feature type="compositionally biased region" description="Polar residues" evidence="1">
    <location>
        <begin position="57"/>
        <end position="68"/>
    </location>
</feature>
<evidence type="ECO:0000256" key="2">
    <source>
        <dbReference type="SAM" id="Phobius"/>
    </source>
</evidence>
<gene>
    <name evidence="4" type="ORF">PENARI_c022G02271</name>
</gene>
<feature type="compositionally biased region" description="Polar residues" evidence="1">
    <location>
        <begin position="1"/>
        <end position="13"/>
    </location>
</feature>
<evidence type="ECO:0000259" key="3">
    <source>
        <dbReference type="Pfam" id="PF20163"/>
    </source>
</evidence>
<feature type="transmembrane region" description="Helical" evidence="2">
    <location>
        <begin position="706"/>
        <end position="729"/>
    </location>
</feature>
<feature type="transmembrane region" description="Helical" evidence="2">
    <location>
        <begin position="637"/>
        <end position="658"/>
    </location>
</feature>
<organism evidence="4 5">
    <name type="scientific">Penicillium arizonense</name>
    <dbReference type="NCBI Taxonomy" id="1835702"/>
    <lineage>
        <taxon>Eukaryota</taxon>
        <taxon>Fungi</taxon>
        <taxon>Dikarya</taxon>
        <taxon>Ascomycota</taxon>
        <taxon>Pezizomycotina</taxon>
        <taxon>Eurotiomycetes</taxon>
        <taxon>Eurotiomycetidae</taxon>
        <taxon>Eurotiales</taxon>
        <taxon>Aspergillaceae</taxon>
        <taxon>Penicillium</taxon>
    </lineage>
</organism>
<evidence type="ECO:0000313" key="5">
    <source>
        <dbReference type="Proteomes" id="UP000177622"/>
    </source>
</evidence>
<evidence type="ECO:0000313" key="4">
    <source>
        <dbReference type="EMBL" id="OGE49353.1"/>
    </source>
</evidence>
<feature type="compositionally biased region" description="Polar residues" evidence="1">
    <location>
        <begin position="25"/>
        <end position="43"/>
    </location>
</feature>
<feature type="transmembrane region" description="Helical" evidence="2">
    <location>
        <begin position="152"/>
        <end position="175"/>
    </location>
</feature>
<dbReference type="PANTHER" id="PTHR35395:SF1">
    <property type="entry name" value="DUF6536 DOMAIN-CONTAINING PROTEIN"/>
    <property type="match status" value="1"/>
</dbReference>
<reference evidence="4 5" key="1">
    <citation type="journal article" date="2016" name="Sci. Rep.">
        <title>Penicillium arizonense, a new, genome sequenced fungal species, reveals a high chemical diversity in secreted metabolites.</title>
        <authorList>
            <person name="Grijseels S."/>
            <person name="Nielsen J.C."/>
            <person name="Randelovic M."/>
            <person name="Nielsen J."/>
            <person name="Nielsen K.F."/>
            <person name="Workman M."/>
            <person name="Frisvad J.C."/>
        </authorList>
    </citation>
    <scope>NUCLEOTIDE SEQUENCE [LARGE SCALE GENOMIC DNA]</scope>
    <source>
        <strain evidence="4 5">CBS 141311</strain>
    </source>
</reference>
<dbReference type="AlphaFoldDB" id="A0A1F5L808"/>
<feature type="transmembrane region" description="Helical" evidence="2">
    <location>
        <begin position="211"/>
        <end position="227"/>
    </location>
</feature>
<feature type="region of interest" description="Disordered" evidence="1">
    <location>
        <begin position="1"/>
        <end position="96"/>
    </location>
</feature>
<keyword evidence="2" id="KW-0812">Transmembrane</keyword>
<dbReference type="RefSeq" id="XP_022484804.1">
    <property type="nucleotide sequence ID" value="XM_022635329.1"/>
</dbReference>
<sequence>MASHDQNSLNIRTLRSDEAEISLHPNVSNDSSAIPRSSGSSDQFEMHPLQRPIDPLLSSQCSPVSNHSSGEDIEQQSSSDLDESSDDEPSKPKRPEWQDPVRWCAWANVAVLLINIIFLAVALGVSANGVSFDSVVLSRGSREAIDRAKTGLHLLVNVLSVTLTATSSYCCHIVLAPSRKAVDEAHSQRVWLTIATFGLQNFSKVSWKRKFFWLLLTATSLAIQLSYNSVVYSSQNVNTYSAIIAPEAFVSNTSMPTHDFNVTSCFKTLAGHDADDLRDKILAERFQRLSVTDCLNEYAVDFLSDRRTVIGITSDSNANNSLYFSGYGYPNNLASINYKTDPNHAALSTSSEDAIKVANDGSGMGHDWICDGDIGSMDRELICHPEYLTTDHHPFKMVAQVESNRDSFDLALHTSSCDVRPTTFGLDLNFTIDYCLSENSVENYQLIFYVPIAVAVIICSLVKLICMFLIAYEDRHDLFLTIGDAISSYLQRPDPTTANRCMLSRSMAIPPSRAFFRKVVDEYHWTSSFPSHPRMDLPALPPPPFPQKPSEYSQLQNFSTGLQLPRRWKKAQSHFIWAFTTIILVVYIAGILALSYAPKIEARSVPRSAYDGVDPFQIKGFGKMNPEALLLKLPSNYVTLEILINAPQLIVSVLYYLLNDALTRMLLAVEYNKYALGHRRLRVSFPRGQQRSTFYLTIPYRYSAPLLLAFVLIHWLISEGFFFVEIVPMDFHGKEIQGAKVLTACVSAIPLQVGLYLTILMVAAVIWVGFNRFAAPLMPMAINCSAAISAACHPPPGDMKAAFKPVMWGEVDMPVAGDGQCEQYRHCCFTSKEAKPPDPDKEYA</sequence>
<feature type="transmembrane region" description="Helical" evidence="2">
    <location>
        <begin position="749"/>
        <end position="770"/>
    </location>
</feature>
<feature type="transmembrane region" description="Helical" evidence="2">
    <location>
        <begin position="446"/>
        <end position="472"/>
    </location>
</feature>
<dbReference type="STRING" id="1835702.A0A1F5L808"/>
<feature type="transmembrane region" description="Helical" evidence="2">
    <location>
        <begin position="103"/>
        <end position="132"/>
    </location>
</feature>
<keyword evidence="5" id="KW-1185">Reference proteome</keyword>
<protein>
    <recommendedName>
        <fullName evidence="3">DUF6536 domain-containing protein</fullName>
    </recommendedName>
</protein>